<dbReference type="AlphaFoldDB" id="A0A1I5XF62"/>
<protein>
    <submittedName>
        <fullName evidence="2">Uncharacterized protein</fullName>
    </submittedName>
</protein>
<name>A0A1I5XF62_9PSEU</name>
<proteinExistence type="predicted"/>
<sequence>MSEGNHDFGGDEDEDEPEPEPGWEPPWPYVWTRLVLVHDLLARTANLLRDPGLYLDLSGPAEDAARLARAIDDVHSMACTACRDGVEVRSGESPDGLRRAVDLRRAAVVDAELALAEDPRDPESPVWTVDYRGHGGFLAAPVRLGDDGLAGEAPRRTFPEKLRKQMSFLVRHRESGVFFDQPLPENNGEVVQIFAARGAVVARAVVPDRDPGFAFLDPEADDGVGDDVVRRVSRCLRERLVLEPENDFEPAAAAFAEGVDCPGVVGSEIAVNRAGARRARRSEKAGQPGKHLGKQQIQFHRAVGVERSPAPGT</sequence>
<dbReference type="RefSeq" id="WP_093575727.1">
    <property type="nucleotide sequence ID" value="NZ_FOWC01000010.1"/>
</dbReference>
<organism evidence="2 3">
    <name type="scientific">Amycolatopsis rubida</name>
    <dbReference type="NCBI Taxonomy" id="112413"/>
    <lineage>
        <taxon>Bacteria</taxon>
        <taxon>Bacillati</taxon>
        <taxon>Actinomycetota</taxon>
        <taxon>Actinomycetes</taxon>
        <taxon>Pseudonocardiales</taxon>
        <taxon>Pseudonocardiaceae</taxon>
        <taxon>Amycolatopsis</taxon>
    </lineage>
</organism>
<reference evidence="2 3" key="1">
    <citation type="submission" date="2016-10" db="EMBL/GenBank/DDBJ databases">
        <authorList>
            <person name="de Groot N.N."/>
        </authorList>
    </citation>
    <scope>NUCLEOTIDE SEQUENCE [LARGE SCALE GENOMIC DNA]</scope>
    <source>
        <strain evidence="2 3">DSM 44637</strain>
    </source>
</reference>
<dbReference type="Proteomes" id="UP000199137">
    <property type="component" value="Unassembled WGS sequence"/>
</dbReference>
<evidence type="ECO:0000256" key="1">
    <source>
        <dbReference type="SAM" id="MobiDB-lite"/>
    </source>
</evidence>
<gene>
    <name evidence="2" type="ORF">SAMN05421854_110192</name>
</gene>
<feature type="compositionally biased region" description="Acidic residues" evidence="1">
    <location>
        <begin position="10"/>
        <end position="21"/>
    </location>
</feature>
<dbReference type="STRING" id="112413.SAMN05421854_110192"/>
<evidence type="ECO:0000313" key="2">
    <source>
        <dbReference type="EMBL" id="SFQ30605.1"/>
    </source>
</evidence>
<dbReference type="EMBL" id="FOWC01000010">
    <property type="protein sequence ID" value="SFQ30605.1"/>
    <property type="molecule type" value="Genomic_DNA"/>
</dbReference>
<feature type="region of interest" description="Disordered" evidence="1">
    <location>
        <begin position="1"/>
        <end position="24"/>
    </location>
</feature>
<evidence type="ECO:0000313" key="3">
    <source>
        <dbReference type="Proteomes" id="UP000199137"/>
    </source>
</evidence>
<accession>A0A1I5XF62</accession>
<feature type="region of interest" description="Disordered" evidence="1">
    <location>
        <begin position="275"/>
        <end position="313"/>
    </location>
</feature>